<reference evidence="4" key="2">
    <citation type="submission" date="2021-01" db="UniProtKB">
        <authorList>
            <consortium name="EnsemblPlants"/>
        </authorList>
    </citation>
    <scope>IDENTIFICATION</scope>
</reference>
<dbReference type="InterPro" id="IPR004405">
    <property type="entry name" value="TF_pelota"/>
</dbReference>
<dbReference type="GO" id="GO:0070651">
    <property type="term" value="P:nonfunctional rRNA decay"/>
    <property type="evidence" value="ECO:0007669"/>
    <property type="project" value="TreeGrafter"/>
</dbReference>
<dbReference type="GO" id="GO:0005737">
    <property type="term" value="C:cytoplasm"/>
    <property type="evidence" value="ECO:0007669"/>
    <property type="project" value="TreeGrafter"/>
</dbReference>
<feature type="domain" description="eRF1" evidence="2">
    <location>
        <begin position="99"/>
        <end position="162"/>
    </location>
</feature>
<evidence type="ECO:0000259" key="2">
    <source>
        <dbReference type="Pfam" id="PF03464"/>
    </source>
</evidence>
<sequence>MKLVGIRKTSFLTNQEQSRSSLKNQTTYGYYTISSCPVTLSPPPLPAKSTTQARSPPLVSNSASKSQSQPLITTRFHPPCESKARTSQPTNTSQLGRFHVDFSTIRCVVIGSPGCVKDEFRGYLLSEAQRLKLKPIEDNKSRIVVATTSPSNTHNLSEVLNDNAVINLIRETNVVPEIRVFKEFLDMLTSNTDRACYGPKSVETAREMLVIETLLIIDDLSGALRLR</sequence>
<evidence type="ECO:0000313" key="4">
    <source>
        <dbReference type="EnsemblPlants" id="QL07p043239:mrna"/>
    </source>
</evidence>
<dbReference type="PANTHER" id="PTHR10853:SF3">
    <property type="entry name" value="EUKARYOTIC RELEASE FACTOR 1 (ERF1) FAMILY PROTEIN"/>
    <property type="match status" value="1"/>
</dbReference>
<dbReference type="Proteomes" id="UP000594261">
    <property type="component" value="Chromosome 7"/>
</dbReference>
<dbReference type="Gene3D" id="3.30.420.60">
    <property type="entry name" value="eRF1 domain 2"/>
    <property type="match status" value="1"/>
</dbReference>
<dbReference type="EMBL" id="LRBV02000007">
    <property type="status" value="NOT_ANNOTATED_CDS"/>
    <property type="molecule type" value="Genomic_DNA"/>
</dbReference>
<protein>
    <submittedName>
        <fullName evidence="4">Uncharacterized protein</fullName>
    </submittedName>
</protein>
<feature type="domain" description="eRF1" evidence="3">
    <location>
        <begin position="175"/>
        <end position="221"/>
    </location>
</feature>
<dbReference type="GO" id="GO:0071025">
    <property type="term" value="P:RNA surveillance"/>
    <property type="evidence" value="ECO:0007669"/>
    <property type="project" value="InterPro"/>
</dbReference>
<dbReference type="SUPFAM" id="SSF55315">
    <property type="entry name" value="L30e-like"/>
    <property type="match status" value="1"/>
</dbReference>
<evidence type="ECO:0000313" key="5">
    <source>
        <dbReference type="Proteomes" id="UP000594261"/>
    </source>
</evidence>
<dbReference type="InterPro" id="IPR042226">
    <property type="entry name" value="eFR1_2_sf"/>
</dbReference>
<dbReference type="InParanoid" id="A0A7N2R8B6"/>
<dbReference type="InterPro" id="IPR029064">
    <property type="entry name" value="Ribosomal_eL30-like_sf"/>
</dbReference>
<evidence type="ECO:0000256" key="1">
    <source>
        <dbReference type="SAM" id="MobiDB-lite"/>
    </source>
</evidence>
<dbReference type="PANTHER" id="PTHR10853">
    <property type="entry name" value="PELOTA"/>
    <property type="match status" value="1"/>
</dbReference>
<dbReference type="Gramene" id="QL07p043239:mrna">
    <property type="protein sequence ID" value="QL07p043239:mrna"/>
    <property type="gene ID" value="QL07p043239"/>
</dbReference>
<feature type="region of interest" description="Disordered" evidence="1">
    <location>
        <begin position="42"/>
        <end position="93"/>
    </location>
</feature>
<organism evidence="4 5">
    <name type="scientific">Quercus lobata</name>
    <name type="common">Valley oak</name>
    <dbReference type="NCBI Taxonomy" id="97700"/>
    <lineage>
        <taxon>Eukaryota</taxon>
        <taxon>Viridiplantae</taxon>
        <taxon>Streptophyta</taxon>
        <taxon>Embryophyta</taxon>
        <taxon>Tracheophyta</taxon>
        <taxon>Spermatophyta</taxon>
        <taxon>Magnoliopsida</taxon>
        <taxon>eudicotyledons</taxon>
        <taxon>Gunneridae</taxon>
        <taxon>Pentapetalae</taxon>
        <taxon>rosids</taxon>
        <taxon>fabids</taxon>
        <taxon>Fagales</taxon>
        <taxon>Fagaceae</taxon>
        <taxon>Quercus</taxon>
    </lineage>
</organism>
<proteinExistence type="predicted"/>
<dbReference type="EnsemblPlants" id="QL07p043239:mrna">
    <property type="protein sequence ID" value="QL07p043239:mrna"/>
    <property type="gene ID" value="QL07p043239"/>
</dbReference>
<dbReference type="GO" id="GO:0070966">
    <property type="term" value="P:nuclear-transcribed mRNA catabolic process, no-go decay"/>
    <property type="evidence" value="ECO:0007669"/>
    <property type="project" value="InterPro"/>
</dbReference>
<keyword evidence="5" id="KW-1185">Reference proteome</keyword>
<accession>A0A7N2R8B6</accession>
<dbReference type="InterPro" id="IPR005141">
    <property type="entry name" value="eRF1_2"/>
</dbReference>
<dbReference type="Pfam" id="PF03464">
    <property type="entry name" value="eRF1_2"/>
    <property type="match status" value="1"/>
</dbReference>
<dbReference type="GO" id="GO:0070481">
    <property type="term" value="P:nuclear-transcribed mRNA catabolic process, non-stop decay"/>
    <property type="evidence" value="ECO:0007669"/>
    <property type="project" value="InterPro"/>
</dbReference>
<dbReference type="InterPro" id="IPR005142">
    <property type="entry name" value="eRF1_3"/>
</dbReference>
<name>A0A7N2R8B6_QUELO</name>
<feature type="compositionally biased region" description="Polar residues" evidence="1">
    <location>
        <begin position="48"/>
        <end position="72"/>
    </location>
</feature>
<dbReference type="GO" id="GO:0032790">
    <property type="term" value="P:ribosome disassembly"/>
    <property type="evidence" value="ECO:0007669"/>
    <property type="project" value="TreeGrafter"/>
</dbReference>
<dbReference type="AlphaFoldDB" id="A0A7N2R8B6"/>
<evidence type="ECO:0000259" key="3">
    <source>
        <dbReference type="Pfam" id="PF03465"/>
    </source>
</evidence>
<dbReference type="Gene3D" id="3.30.1330.30">
    <property type="match status" value="1"/>
</dbReference>
<dbReference type="Pfam" id="PF03465">
    <property type="entry name" value="eRF1_3"/>
    <property type="match status" value="1"/>
</dbReference>
<reference evidence="4 5" key="1">
    <citation type="journal article" date="2016" name="G3 (Bethesda)">
        <title>First Draft Assembly and Annotation of the Genome of a California Endemic Oak Quercus lobata Nee (Fagaceae).</title>
        <authorList>
            <person name="Sork V.L."/>
            <person name="Fitz-Gibbon S.T."/>
            <person name="Puiu D."/>
            <person name="Crepeau M."/>
            <person name="Gugger P.F."/>
            <person name="Sherman R."/>
            <person name="Stevens K."/>
            <person name="Langley C.H."/>
            <person name="Pellegrini M."/>
            <person name="Salzberg S.L."/>
        </authorList>
    </citation>
    <scope>NUCLEOTIDE SEQUENCE [LARGE SCALE GENOMIC DNA]</scope>
    <source>
        <strain evidence="4 5">cv. SW786</strain>
    </source>
</reference>
<dbReference type="SUPFAM" id="SSF53137">
    <property type="entry name" value="Translational machinery components"/>
    <property type="match status" value="1"/>
</dbReference>